<dbReference type="AlphaFoldDB" id="A0A843U7K5"/>
<gene>
    <name evidence="1" type="ORF">Taro_010413</name>
</gene>
<dbReference type="EMBL" id="NMUH01000377">
    <property type="protein sequence ID" value="MQL78007.1"/>
    <property type="molecule type" value="Genomic_DNA"/>
</dbReference>
<comment type="caution">
    <text evidence="1">The sequence shown here is derived from an EMBL/GenBank/DDBJ whole genome shotgun (WGS) entry which is preliminary data.</text>
</comment>
<evidence type="ECO:0000313" key="1">
    <source>
        <dbReference type="EMBL" id="MQL78007.1"/>
    </source>
</evidence>
<organism evidence="1 2">
    <name type="scientific">Colocasia esculenta</name>
    <name type="common">Wild taro</name>
    <name type="synonym">Arum esculentum</name>
    <dbReference type="NCBI Taxonomy" id="4460"/>
    <lineage>
        <taxon>Eukaryota</taxon>
        <taxon>Viridiplantae</taxon>
        <taxon>Streptophyta</taxon>
        <taxon>Embryophyta</taxon>
        <taxon>Tracheophyta</taxon>
        <taxon>Spermatophyta</taxon>
        <taxon>Magnoliopsida</taxon>
        <taxon>Liliopsida</taxon>
        <taxon>Araceae</taxon>
        <taxon>Aroideae</taxon>
        <taxon>Colocasieae</taxon>
        <taxon>Colocasia</taxon>
    </lineage>
</organism>
<dbReference type="Proteomes" id="UP000652761">
    <property type="component" value="Unassembled WGS sequence"/>
</dbReference>
<protein>
    <submittedName>
        <fullName evidence="1">Uncharacterized protein</fullName>
    </submittedName>
</protein>
<accession>A0A843U7K5</accession>
<keyword evidence="2" id="KW-1185">Reference proteome</keyword>
<name>A0A843U7K5_COLES</name>
<evidence type="ECO:0000313" key="2">
    <source>
        <dbReference type="Proteomes" id="UP000652761"/>
    </source>
</evidence>
<reference evidence="1" key="1">
    <citation type="submission" date="2017-07" db="EMBL/GenBank/DDBJ databases">
        <title>Taro Niue Genome Assembly and Annotation.</title>
        <authorList>
            <person name="Atibalentja N."/>
            <person name="Keating K."/>
            <person name="Fields C.J."/>
        </authorList>
    </citation>
    <scope>NUCLEOTIDE SEQUENCE</scope>
    <source>
        <strain evidence="1">Niue_2</strain>
        <tissue evidence="1">Leaf</tissue>
    </source>
</reference>
<proteinExistence type="predicted"/>
<sequence>MLSELTGGRGSGLFMCVHWLADGFLEGLCIPSACWACCGLQASGSAWFLLCLPRLFARCLALEGLSRSELSCLRWDAEVVEVFSSRRGPDSPLFHCLSLRWFRSHVVVLGIGPQLGQAAVLHAFSWCSVAALSRSSGEELSAGWVAEATVALCVVSSSESECCEYISH</sequence>